<dbReference type="PANTHER" id="PTHR45629:SF7">
    <property type="entry name" value="DNA EXCISION REPAIR PROTEIN ERCC-6-RELATED"/>
    <property type="match status" value="1"/>
</dbReference>
<dbReference type="SMART" id="SM00487">
    <property type="entry name" value="DEXDc"/>
    <property type="match status" value="1"/>
</dbReference>
<keyword evidence="1" id="KW-0547">Nucleotide-binding</keyword>
<dbReference type="GO" id="GO:0015616">
    <property type="term" value="F:DNA translocase activity"/>
    <property type="evidence" value="ECO:0007669"/>
    <property type="project" value="TreeGrafter"/>
</dbReference>
<feature type="region of interest" description="Disordered" evidence="2">
    <location>
        <begin position="1"/>
        <end position="46"/>
    </location>
</feature>
<dbReference type="EMBL" id="JABFDY010000023">
    <property type="protein sequence ID" value="KAF7689993.1"/>
    <property type="molecule type" value="Genomic_DNA"/>
</dbReference>
<accession>A0A8T0AEU2</accession>
<dbReference type="GO" id="GO:0005524">
    <property type="term" value="F:ATP binding"/>
    <property type="evidence" value="ECO:0007669"/>
    <property type="project" value="InterPro"/>
</dbReference>
<keyword evidence="1" id="KW-0067">ATP-binding</keyword>
<dbReference type="Gene3D" id="3.40.50.10810">
    <property type="entry name" value="Tandem AAA-ATPase domain"/>
    <property type="match status" value="1"/>
</dbReference>
<dbReference type="GO" id="GO:0004386">
    <property type="term" value="F:helicase activity"/>
    <property type="evidence" value="ECO:0007669"/>
    <property type="project" value="UniProtKB-KW"/>
</dbReference>
<organism evidence="4 5">
    <name type="scientific">Silurus meridionalis</name>
    <name type="common">Southern catfish</name>
    <name type="synonym">Silurus soldatovi meridionalis</name>
    <dbReference type="NCBI Taxonomy" id="175797"/>
    <lineage>
        <taxon>Eukaryota</taxon>
        <taxon>Metazoa</taxon>
        <taxon>Chordata</taxon>
        <taxon>Craniata</taxon>
        <taxon>Vertebrata</taxon>
        <taxon>Euteleostomi</taxon>
        <taxon>Actinopterygii</taxon>
        <taxon>Neopterygii</taxon>
        <taxon>Teleostei</taxon>
        <taxon>Ostariophysi</taxon>
        <taxon>Siluriformes</taxon>
        <taxon>Siluridae</taxon>
        <taxon>Silurus</taxon>
    </lineage>
</organism>
<keyword evidence="1" id="KW-0347">Helicase</keyword>
<comment type="caution">
    <text evidence="4">The sequence shown here is derived from an EMBL/GenBank/DDBJ whole genome shotgun (WGS) entry which is preliminary data.</text>
</comment>
<proteinExistence type="predicted"/>
<evidence type="ECO:0000259" key="3">
    <source>
        <dbReference type="PROSITE" id="PS51192"/>
    </source>
</evidence>
<keyword evidence="5" id="KW-1185">Reference proteome</keyword>
<evidence type="ECO:0000256" key="2">
    <source>
        <dbReference type="SAM" id="MobiDB-lite"/>
    </source>
</evidence>
<dbReference type="InterPro" id="IPR027417">
    <property type="entry name" value="P-loop_NTPase"/>
</dbReference>
<dbReference type="InterPro" id="IPR014001">
    <property type="entry name" value="Helicase_ATP-bd"/>
</dbReference>
<dbReference type="SUPFAM" id="SSF52540">
    <property type="entry name" value="P-loop containing nucleoside triphosphate hydrolases"/>
    <property type="match status" value="1"/>
</dbReference>
<dbReference type="PANTHER" id="PTHR45629">
    <property type="entry name" value="SNF2/RAD54 FAMILY MEMBER"/>
    <property type="match status" value="1"/>
</dbReference>
<gene>
    <name evidence="4" type="ORF">HF521_011797</name>
</gene>
<dbReference type="InterPro" id="IPR000330">
    <property type="entry name" value="SNF2_N"/>
</dbReference>
<protein>
    <recommendedName>
        <fullName evidence="3">Helicase ATP-binding domain-containing protein</fullName>
    </recommendedName>
</protein>
<keyword evidence="1" id="KW-0378">Hydrolase</keyword>
<name>A0A8T0AEU2_SILME</name>
<dbReference type="Pfam" id="PF00176">
    <property type="entry name" value="SNF2-rel_dom"/>
    <property type="match status" value="1"/>
</dbReference>
<feature type="domain" description="Helicase ATP-binding" evidence="3">
    <location>
        <begin position="288"/>
        <end position="409"/>
    </location>
</feature>
<dbReference type="AlphaFoldDB" id="A0A8T0AEU2"/>
<dbReference type="Proteomes" id="UP000606274">
    <property type="component" value="Unassembled WGS sequence"/>
</dbReference>
<evidence type="ECO:0000313" key="4">
    <source>
        <dbReference type="EMBL" id="KAF7689993.1"/>
    </source>
</evidence>
<feature type="compositionally biased region" description="Acidic residues" evidence="2">
    <location>
        <begin position="18"/>
        <end position="30"/>
    </location>
</feature>
<dbReference type="InterPro" id="IPR038718">
    <property type="entry name" value="SNF2-like_sf"/>
</dbReference>
<reference evidence="4" key="1">
    <citation type="submission" date="2020-08" db="EMBL/GenBank/DDBJ databases">
        <title>Chromosome-level assembly of Southern catfish (Silurus meridionalis) provides insights into visual adaptation to the nocturnal and benthic lifestyles.</title>
        <authorList>
            <person name="Zhang Y."/>
            <person name="Wang D."/>
            <person name="Peng Z."/>
        </authorList>
    </citation>
    <scope>NUCLEOTIDE SEQUENCE</scope>
    <source>
        <strain evidence="4">SWU-2019-XX</strain>
        <tissue evidence="4">Muscle</tissue>
    </source>
</reference>
<evidence type="ECO:0000256" key="1">
    <source>
        <dbReference type="ARBA" id="ARBA00022806"/>
    </source>
</evidence>
<sequence>MDSDGGEISFVQQATDTSSEESEKETEEEPNMPPRKMHRATGKPCLSQTAKDGTVWVEEDIGMPSAVANHSCFTAQAGPTESARTLERKIASVLQSVLCLLDVGMLQTFRECTVHQAHRTETDRNLAIHELMAFISILFVRAIMCPVGAIVNCCSILESESITVEQSSIIYHHRSLPSTVLSSNCSIFHLPFLESGGAICEEGKKRLRQQGKEATQLSLGFFRRAFDVRPSDKMLGRLKRLEKAMKELYVSDEEEEFVNVLNSGLMIYKGLYKQLYEHQKDGVAFLYSLHRDGHVGGILADDMGLGKTVQVLSFLSALYDAKQINHTLLVMPTSLIKKWLNEFKHWTPGFQDKEFHGKKQLERSRNLERIQRRGGAVITTYQMLVNNWQQLASFKGQEFFWDYIILDEAKLHYIYIYMMKQMRSKAHQRRLR</sequence>
<dbReference type="PROSITE" id="PS51192">
    <property type="entry name" value="HELICASE_ATP_BIND_1"/>
    <property type="match status" value="1"/>
</dbReference>
<dbReference type="InterPro" id="IPR050496">
    <property type="entry name" value="SNF2_RAD54_helicase_repair"/>
</dbReference>
<evidence type="ECO:0000313" key="5">
    <source>
        <dbReference type="Proteomes" id="UP000606274"/>
    </source>
</evidence>